<accession>A0A3A2ZB32</accession>
<organism evidence="1 2">
    <name type="scientific">Aspergillus sclerotialis</name>
    <dbReference type="NCBI Taxonomy" id="2070753"/>
    <lineage>
        <taxon>Eukaryota</taxon>
        <taxon>Fungi</taxon>
        <taxon>Dikarya</taxon>
        <taxon>Ascomycota</taxon>
        <taxon>Pezizomycotina</taxon>
        <taxon>Eurotiomycetes</taxon>
        <taxon>Eurotiomycetidae</taxon>
        <taxon>Eurotiales</taxon>
        <taxon>Aspergillaceae</taxon>
        <taxon>Aspergillus</taxon>
        <taxon>Aspergillus subgen. Polypaecilum</taxon>
    </lineage>
</organism>
<gene>
    <name evidence="1" type="ORF">PHISCL_07341</name>
</gene>
<evidence type="ECO:0000313" key="1">
    <source>
        <dbReference type="EMBL" id="RJE20322.1"/>
    </source>
</evidence>
<proteinExistence type="predicted"/>
<protein>
    <submittedName>
        <fullName evidence="1">Uncharacterized protein</fullName>
    </submittedName>
</protein>
<sequence>MTKRVLLVGIDPATIDFTHPDYARFASLDAARVRESLENDVSRLEQLGYKPSLCLAAVEALPSIVQHRLEVDTYDCILIGAGVRVIPHNFTVFEQLVNVVHQRAPHAKICFNTGPHDSTEAVQRWI</sequence>
<comment type="caution">
    <text evidence="1">The sequence shown here is derived from an EMBL/GenBank/DDBJ whole genome shotgun (WGS) entry which is preliminary data.</text>
</comment>
<reference evidence="2" key="1">
    <citation type="submission" date="2017-02" db="EMBL/GenBank/DDBJ databases">
        <authorList>
            <person name="Tafer H."/>
            <person name="Lopandic K."/>
        </authorList>
    </citation>
    <scope>NUCLEOTIDE SEQUENCE [LARGE SCALE GENOMIC DNA]</scope>
    <source>
        <strain evidence="2">CBS 366.77</strain>
    </source>
</reference>
<dbReference type="AlphaFoldDB" id="A0A3A2ZB32"/>
<keyword evidence="2" id="KW-1185">Reference proteome</keyword>
<dbReference type="EMBL" id="MVGC01000318">
    <property type="protein sequence ID" value="RJE20322.1"/>
    <property type="molecule type" value="Genomic_DNA"/>
</dbReference>
<evidence type="ECO:0000313" key="2">
    <source>
        <dbReference type="Proteomes" id="UP000266188"/>
    </source>
</evidence>
<dbReference type="OrthoDB" id="9986861at2759"/>
<dbReference type="Proteomes" id="UP000266188">
    <property type="component" value="Unassembled WGS sequence"/>
</dbReference>
<name>A0A3A2ZB32_9EURO</name>